<dbReference type="InterPro" id="IPR051393">
    <property type="entry name" value="ABC_transporter_permease"/>
</dbReference>
<dbReference type="Gene3D" id="1.10.3720.10">
    <property type="entry name" value="MetI-like"/>
    <property type="match status" value="1"/>
</dbReference>
<dbReference type="GO" id="GO:0055085">
    <property type="term" value="P:transmembrane transport"/>
    <property type="evidence" value="ECO:0007669"/>
    <property type="project" value="InterPro"/>
</dbReference>
<dbReference type="InterPro" id="IPR035906">
    <property type="entry name" value="MetI-like_sf"/>
</dbReference>
<evidence type="ECO:0000256" key="2">
    <source>
        <dbReference type="ARBA" id="ARBA00022448"/>
    </source>
</evidence>
<comment type="similarity">
    <text evidence="7">Belongs to the binding-protein-dependent transport system permease family.</text>
</comment>
<feature type="region of interest" description="Disordered" evidence="8">
    <location>
        <begin position="1"/>
        <end position="20"/>
    </location>
</feature>
<evidence type="ECO:0000256" key="3">
    <source>
        <dbReference type="ARBA" id="ARBA00022475"/>
    </source>
</evidence>
<dbReference type="GO" id="GO:0005886">
    <property type="term" value="C:plasma membrane"/>
    <property type="evidence" value="ECO:0007669"/>
    <property type="project" value="UniProtKB-SubCell"/>
</dbReference>
<proteinExistence type="inferred from homology"/>
<gene>
    <name evidence="10" type="ORF">HNR02_005671</name>
</gene>
<dbReference type="PANTHER" id="PTHR30193">
    <property type="entry name" value="ABC TRANSPORTER PERMEASE PROTEIN"/>
    <property type="match status" value="1"/>
</dbReference>
<evidence type="ECO:0000256" key="1">
    <source>
        <dbReference type="ARBA" id="ARBA00004651"/>
    </source>
</evidence>
<dbReference type="InterPro" id="IPR000515">
    <property type="entry name" value="MetI-like"/>
</dbReference>
<keyword evidence="10" id="KW-0762">Sugar transport</keyword>
<feature type="transmembrane region" description="Helical" evidence="7">
    <location>
        <begin position="89"/>
        <end position="110"/>
    </location>
</feature>
<evidence type="ECO:0000256" key="7">
    <source>
        <dbReference type="RuleBase" id="RU363032"/>
    </source>
</evidence>
<keyword evidence="5 7" id="KW-1133">Transmembrane helix</keyword>
<feature type="transmembrane region" description="Helical" evidence="7">
    <location>
        <begin position="27"/>
        <end position="48"/>
    </location>
</feature>
<dbReference type="EMBL" id="JACCFK010000002">
    <property type="protein sequence ID" value="NYI92296.1"/>
    <property type="molecule type" value="Genomic_DNA"/>
</dbReference>
<keyword evidence="4 7" id="KW-0812">Transmembrane</keyword>
<protein>
    <submittedName>
        <fullName evidence="10">ABC-type sugar transport system permease subunit</fullName>
    </submittedName>
</protein>
<feature type="transmembrane region" description="Helical" evidence="7">
    <location>
        <begin position="173"/>
        <end position="197"/>
    </location>
</feature>
<feature type="transmembrane region" description="Helical" evidence="7">
    <location>
        <begin position="122"/>
        <end position="142"/>
    </location>
</feature>
<feature type="transmembrane region" description="Helical" evidence="7">
    <location>
        <begin position="282"/>
        <end position="303"/>
    </location>
</feature>
<keyword evidence="3" id="KW-1003">Cell membrane</keyword>
<evidence type="ECO:0000256" key="4">
    <source>
        <dbReference type="ARBA" id="ARBA00022692"/>
    </source>
</evidence>
<comment type="caution">
    <text evidence="10">The sequence shown here is derived from an EMBL/GenBank/DDBJ whole genome shotgun (WGS) entry which is preliminary data.</text>
</comment>
<dbReference type="Pfam" id="PF00528">
    <property type="entry name" value="BPD_transp_1"/>
    <property type="match status" value="1"/>
</dbReference>
<dbReference type="Proteomes" id="UP000549616">
    <property type="component" value="Unassembled WGS sequence"/>
</dbReference>
<name>A0A853BD02_9PSEU</name>
<dbReference type="SUPFAM" id="SSF161098">
    <property type="entry name" value="MetI-like"/>
    <property type="match status" value="1"/>
</dbReference>
<comment type="subcellular location">
    <subcellularLocation>
        <location evidence="1 7">Cell membrane</location>
        <topology evidence="1 7">Multi-pass membrane protein</topology>
    </subcellularLocation>
</comment>
<feature type="domain" description="ABC transmembrane type-1" evidence="9">
    <location>
        <begin position="85"/>
        <end position="304"/>
    </location>
</feature>
<evidence type="ECO:0000313" key="11">
    <source>
        <dbReference type="Proteomes" id="UP000549616"/>
    </source>
</evidence>
<keyword evidence="11" id="KW-1185">Reference proteome</keyword>
<organism evidence="10 11">
    <name type="scientific">Amycolatopsis endophytica</name>
    <dbReference type="NCBI Taxonomy" id="860233"/>
    <lineage>
        <taxon>Bacteria</taxon>
        <taxon>Bacillati</taxon>
        <taxon>Actinomycetota</taxon>
        <taxon>Actinomycetes</taxon>
        <taxon>Pseudonocardiales</taxon>
        <taxon>Pseudonocardiaceae</taxon>
        <taxon>Amycolatopsis</taxon>
    </lineage>
</organism>
<evidence type="ECO:0000259" key="9">
    <source>
        <dbReference type="PROSITE" id="PS50928"/>
    </source>
</evidence>
<keyword evidence="6 7" id="KW-0472">Membrane</keyword>
<dbReference type="PANTHER" id="PTHR30193:SF37">
    <property type="entry name" value="INNER MEMBRANE ABC TRANSPORTER PERMEASE PROTEIN YCJO"/>
    <property type="match status" value="1"/>
</dbReference>
<dbReference type="RefSeq" id="WP_179776546.1">
    <property type="nucleotide sequence ID" value="NZ_JACCFK010000002.1"/>
</dbReference>
<keyword evidence="2 7" id="KW-0813">Transport</keyword>
<feature type="compositionally biased region" description="Low complexity" evidence="8">
    <location>
        <begin position="1"/>
        <end position="19"/>
    </location>
</feature>
<dbReference type="CDD" id="cd06261">
    <property type="entry name" value="TM_PBP2"/>
    <property type="match status" value="1"/>
</dbReference>
<reference evidence="10 11" key="1">
    <citation type="submission" date="2020-07" db="EMBL/GenBank/DDBJ databases">
        <title>Sequencing the genomes of 1000 actinobacteria strains.</title>
        <authorList>
            <person name="Klenk H.-P."/>
        </authorList>
    </citation>
    <scope>NUCLEOTIDE SEQUENCE [LARGE SCALE GENOMIC DNA]</scope>
    <source>
        <strain evidence="10 11">DSM 104006</strain>
    </source>
</reference>
<dbReference type="AlphaFoldDB" id="A0A853BD02"/>
<sequence>MAVLTAPAQREQAPPARRGPAARRRTAGYLFILPIVVFFAFFVGYPLVRSLYLSLTQWSGYGRPKFVGLLNFSQLLGDPVFWQALRTTLIFTASTMILQTALPMLLAVFLHRGWKGSVVFRTLLFVPAVISLVVTGVLWQLMYDSKFGALNGVLRAFGLGGLAHDWLADPVTVIPALILVSVWQTLGLYLVIFLAGLQGIDPTLYEAARIDGAGGRQQFFHITVPMLRRVTSVVLVLNMMNGLKTFDLIFVMTGGGPNHGSEVLGTYLYGLAFGSGAGATPALGYATAISMVVLVLCMVGTVVQLRLSKRG</sequence>
<evidence type="ECO:0000256" key="5">
    <source>
        <dbReference type="ARBA" id="ARBA00022989"/>
    </source>
</evidence>
<evidence type="ECO:0000256" key="6">
    <source>
        <dbReference type="ARBA" id="ARBA00023136"/>
    </source>
</evidence>
<evidence type="ECO:0000256" key="8">
    <source>
        <dbReference type="SAM" id="MobiDB-lite"/>
    </source>
</evidence>
<evidence type="ECO:0000313" key="10">
    <source>
        <dbReference type="EMBL" id="NYI92296.1"/>
    </source>
</evidence>
<accession>A0A853BD02</accession>
<dbReference type="PROSITE" id="PS50928">
    <property type="entry name" value="ABC_TM1"/>
    <property type="match status" value="1"/>
</dbReference>